<evidence type="ECO:0000256" key="5">
    <source>
        <dbReference type="ARBA" id="ARBA00023136"/>
    </source>
</evidence>
<feature type="domain" description="Phosphatidic acid phosphatase type 2/haloperoxidase" evidence="7">
    <location>
        <begin position="110"/>
        <end position="240"/>
    </location>
</feature>
<comment type="caution">
    <text evidence="8">The sequence shown here is derived from an EMBL/GenBank/DDBJ whole genome shotgun (WGS) entry which is preliminary data.</text>
</comment>
<dbReference type="Proteomes" id="UP000179807">
    <property type="component" value="Unassembled WGS sequence"/>
</dbReference>
<evidence type="ECO:0000256" key="2">
    <source>
        <dbReference type="ARBA" id="ARBA00008816"/>
    </source>
</evidence>
<evidence type="ECO:0000256" key="3">
    <source>
        <dbReference type="ARBA" id="ARBA00022692"/>
    </source>
</evidence>
<protein>
    <submittedName>
        <fullName evidence="8">PAP2 superfamily protein</fullName>
    </submittedName>
</protein>
<keyword evidence="4 6" id="KW-1133">Transmembrane helix</keyword>
<keyword evidence="9" id="KW-1185">Reference proteome</keyword>
<dbReference type="GO" id="GO:0046839">
    <property type="term" value="P:phospholipid dephosphorylation"/>
    <property type="evidence" value="ECO:0007669"/>
    <property type="project" value="TreeGrafter"/>
</dbReference>
<dbReference type="PANTHER" id="PTHR10165">
    <property type="entry name" value="LIPID PHOSPHATE PHOSPHATASE"/>
    <property type="match status" value="1"/>
</dbReference>
<gene>
    <name evidence="8" type="ORF">TRFO_02574</name>
</gene>
<sequence>MKDTPLLSTPPKQKHSLLHKIDGNDLLTAIIVILIWIGLSFISPQTLYVPYNDSLSSYPYIDDDLISPIIYSIIIFPGSWLFISIFYIISKFLNFGQQDTFRKFHFWTAIWIHLISVVLTVDVIAFLNIFVGRVRPNFYARCGKITDPNECDVLSKYQFDNERKSFPASDPGAIMASMLFLTLLLQKMCLRRPSWVSCLSMIFVAFAFIAGSTCIREYKNHADDVVAGFAIGAIICSTLFYGSHKRIFRHLKEEPSDVSSG</sequence>
<comment type="subcellular location">
    <subcellularLocation>
        <location evidence="1">Membrane</location>
        <topology evidence="1">Multi-pass membrane protein</topology>
    </subcellularLocation>
</comment>
<feature type="transmembrane region" description="Helical" evidence="6">
    <location>
        <begin position="194"/>
        <end position="213"/>
    </location>
</feature>
<name>A0A1J4L6F4_9EUKA</name>
<keyword evidence="5 6" id="KW-0472">Membrane</keyword>
<dbReference type="RefSeq" id="XP_068370661.1">
    <property type="nucleotide sequence ID" value="XM_068490770.1"/>
</dbReference>
<comment type="similarity">
    <text evidence="2">Belongs to the PA-phosphatase related phosphoesterase family.</text>
</comment>
<dbReference type="InterPro" id="IPR000326">
    <property type="entry name" value="PAP2/HPO"/>
</dbReference>
<dbReference type="PANTHER" id="PTHR10165:SF35">
    <property type="entry name" value="RE23632P"/>
    <property type="match status" value="1"/>
</dbReference>
<dbReference type="VEuPathDB" id="TrichDB:TRFO_02574"/>
<evidence type="ECO:0000259" key="7">
    <source>
        <dbReference type="SMART" id="SM00014"/>
    </source>
</evidence>
<accession>A0A1J4L6F4</accession>
<dbReference type="SMART" id="SM00014">
    <property type="entry name" value="acidPPc"/>
    <property type="match status" value="1"/>
</dbReference>
<evidence type="ECO:0000256" key="6">
    <source>
        <dbReference type="SAM" id="Phobius"/>
    </source>
</evidence>
<dbReference type="OrthoDB" id="10030083at2759"/>
<evidence type="ECO:0000256" key="4">
    <source>
        <dbReference type="ARBA" id="ARBA00022989"/>
    </source>
</evidence>
<dbReference type="InterPro" id="IPR043216">
    <property type="entry name" value="PAP-like"/>
</dbReference>
<proteinExistence type="inferred from homology"/>
<dbReference type="AlphaFoldDB" id="A0A1J4L6F4"/>
<dbReference type="GO" id="GO:0016020">
    <property type="term" value="C:membrane"/>
    <property type="evidence" value="ECO:0007669"/>
    <property type="project" value="UniProtKB-SubCell"/>
</dbReference>
<evidence type="ECO:0000313" key="9">
    <source>
        <dbReference type="Proteomes" id="UP000179807"/>
    </source>
</evidence>
<dbReference type="GeneID" id="94825474"/>
<feature type="transmembrane region" description="Helical" evidence="6">
    <location>
        <begin position="110"/>
        <end position="131"/>
    </location>
</feature>
<dbReference type="Gene3D" id="1.20.144.10">
    <property type="entry name" value="Phosphatidic acid phosphatase type 2/haloperoxidase"/>
    <property type="match status" value="1"/>
</dbReference>
<keyword evidence="3 6" id="KW-0812">Transmembrane</keyword>
<evidence type="ECO:0000256" key="1">
    <source>
        <dbReference type="ARBA" id="ARBA00004141"/>
    </source>
</evidence>
<evidence type="ECO:0000313" key="8">
    <source>
        <dbReference type="EMBL" id="OHT17525.1"/>
    </source>
</evidence>
<feature type="transmembrane region" description="Helical" evidence="6">
    <location>
        <begin position="225"/>
        <end position="242"/>
    </location>
</feature>
<dbReference type="Pfam" id="PF01569">
    <property type="entry name" value="PAP2"/>
    <property type="match status" value="1"/>
</dbReference>
<reference evidence="8" key="1">
    <citation type="submission" date="2016-10" db="EMBL/GenBank/DDBJ databases">
        <authorList>
            <person name="Benchimol M."/>
            <person name="Almeida L.G."/>
            <person name="Vasconcelos A.T."/>
            <person name="Perreira-Neves A."/>
            <person name="Rosa I.A."/>
            <person name="Tasca T."/>
            <person name="Bogo M.R."/>
            <person name="de Souza W."/>
        </authorList>
    </citation>
    <scope>NUCLEOTIDE SEQUENCE [LARGE SCALE GENOMIC DNA]</scope>
    <source>
        <strain evidence="8">K</strain>
    </source>
</reference>
<organism evidence="8 9">
    <name type="scientific">Tritrichomonas foetus</name>
    <dbReference type="NCBI Taxonomy" id="1144522"/>
    <lineage>
        <taxon>Eukaryota</taxon>
        <taxon>Metamonada</taxon>
        <taxon>Parabasalia</taxon>
        <taxon>Tritrichomonadida</taxon>
        <taxon>Tritrichomonadidae</taxon>
        <taxon>Tritrichomonas</taxon>
    </lineage>
</organism>
<dbReference type="GO" id="GO:0008195">
    <property type="term" value="F:phosphatidate phosphatase activity"/>
    <property type="evidence" value="ECO:0007669"/>
    <property type="project" value="TreeGrafter"/>
</dbReference>
<dbReference type="InterPro" id="IPR036938">
    <property type="entry name" value="PAP2/HPO_sf"/>
</dbReference>
<feature type="transmembrane region" description="Helical" evidence="6">
    <location>
        <begin position="26"/>
        <end position="49"/>
    </location>
</feature>
<dbReference type="EMBL" id="MLAK01000002">
    <property type="protein sequence ID" value="OHT17525.1"/>
    <property type="molecule type" value="Genomic_DNA"/>
</dbReference>
<feature type="transmembrane region" description="Helical" evidence="6">
    <location>
        <begin position="69"/>
        <end position="89"/>
    </location>
</feature>
<dbReference type="GO" id="GO:0006644">
    <property type="term" value="P:phospholipid metabolic process"/>
    <property type="evidence" value="ECO:0007669"/>
    <property type="project" value="InterPro"/>
</dbReference>
<dbReference type="SUPFAM" id="SSF48317">
    <property type="entry name" value="Acid phosphatase/Vanadium-dependent haloperoxidase"/>
    <property type="match status" value="1"/>
</dbReference>